<dbReference type="GO" id="GO:0005886">
    <property type="term" value="C:plasma membrane"/>
    <property type="evidence" value="ECO:0007669"/>
    <property type="project" value="UniProtKB-SubCell"/>
</dbReference>
<protein>
    <submittedName>
        <fullName evidence="9">ABC transporter permease</fullName>
    </submittedName>
</protein>
<dbReference type="GO" id="GO:0071916">
    <property type="term" value="F:dipeptide transmembrane transporter activity"/>
    <property type="evidence" value="ECO:0007669"/>
    <property type="project" value="TreeGrafter"/>
</dbReference>
<dbReference type="PANTHER" id="PTHR43163:SF6">
    <property type="entry name" value="DIPEPTIDE TRANSPORT SYSTEM PERMEASE PROTEIN DPPB-RELATED"/>
    <property type="match status" value="1"/>
</dbReference>
<feature type="transmembrane region" description="Helical" evidence="7">
    <location>
        <begin position="103"/>
        <end position="125"/>
    </location>
</feature>
<dbReference type="Pfam" id="PF00528">
    <property type="entry name" value="BPD_transp_1"/>
    <property type="match status" value="1"/>
</dbReference>
<evidence type="ECO:0000256" key="4">
    <source>
        <dbReference type="ARBA" id="ARBA00022692"/>
    </source>
</evidence>
<feature type="transmembrane region" description="Helical" evidence="7">
    <location>
        <begin position="304"/>
        <end position="327"/>
    </location>
</feature>
<dbReference type="CDD" id="cd06261">
    <property type="entry name" value="TM_PBP2"/>
    <property type="match status" value="1"/>
</dbReference>
<dbReference type="PROSITE" id="PS50928">
    <property type="entry name" value="ABC_TM1"/>
    <property type="match status" value="1"/>
</dbReference>
<dbReference type="Pfam" id="PF19300">
    <property type="entry name" value="BPD_transp_1_N"/>
    <property type="match status" value="1"/>
</dbReference>
<dbReference type="EMBL" id="SOJT01000093">
    <property type="protein sequence ID" value="TET29180.1"/>
    <property type="molecule type" value="Genomic_DNA"/>
</dbReference>
<accession>A0A523TFT0</accession>
<feature type="transmembrane region" description="Helical" evidence="7">
    <location>
        <begin position="12"/>
        <end position="32"/>
    </location>
</feature>
<dbReference type="AlphaFoldDB" id="A0A523TFT0"/>
<dbReference type="InterPro" id="IPR035906">
    <property type="entry name" value="MetI-like_sf"/>
</dbReference>
<comment type="subcellular location">
    <subcellularLocation>
        <location evidence="1 7">Cell membrane</location>
        <topology evidence="1 7">Multi-pass membrane protein</topology>
    </subcellularLocation>
</comment>
<evidence type="ECO:0000256" key="3">
    <source>
        <dbReference type="ARBA" id="ARBA00022475"/>
    </source>
</evidence>
<dbReference type="Proteomes" id="UP000316517">
    <property type="component" value="Unassembled WGS sequence"/>
</dbReference>
<dbReference type="InterPro" id="IPR000515">
    <property type="entry name" value="MetI-like"/>
</dbReference>
<evidence type="ECO:0000256" key="2">
    <source>
        <dbReference type="ARBA" id="ARBA00022448"/>
    </source>
</evidence>
<dbReference type="SUPFAM" id="SSF161098">
    <property type="entry name" value="MetI-like"/>
    <property type="match status" value="1"/>
</dbReference>
<evidence type="ECO:0000313" key="10">
    <source>
        <dbReference type="Proteomes" id="UP000316517"/>
    </source>
</evidence>
<feature type="transmembrane region" description="Helical" evidence="7">
    <location>
        <begin position="137"/>
        <end position="164"/>
    </location>
</feature>
<evidence type="ECO:0000256" key="6">
    <source>
        <dbReference type="ARBA" id="ARBA00023136"/>
    </source>
</evidence>
<organism evidence="9 10">
    <name type="scientific">Aerophobetes bacterium</name>
    <dbReference type="NCBI Taxonomy" id="2030807"/>
    <lineage>
        <taxon>Bacteria</taxon>
        <taxon>Candidatus Aerophobota</taxon>
    </lineage>
</organism>
<keyword evidence="4 7" id="KW-0812">Transmembrane</keyword>
<feature type="domain" description="ABC transmembrane type-1" evidence="8">
    <location>
        <begin position="97"/>
        <end position="327"/>
    </location>
</feature>
<sequence length="342" mass="37796">MRFSYFVLRRWLYSILVLFGLSILIFIIARMLPGDPARLALGPFALQEQVEHLRHVMGMDKPLPLQYWTYITGIFHGDFGLSFQTRRNVALDIAHYLPATVELVLMAIVWVLVLGVPLGVLAARYKDSWVDNLVRVMAFIGVAVPPFVVGLFLQLTFSYLLGILPTTGRLSLMTPAPPLRTGLLLLDSLIEGDFSALGDALKHIILPSFAIAMTGIGQIARLTRASMSDVANQDYIEASRGFGIPNRVIAFKYMLKPASIAPLTILGLTFASELSNAFLVETVFAWPGLAKYGIRAILRKDFNAVMGVVLIIGLAFVIVNLIVDILAGYVDPRIRIKHEEGE</sequence>
<dbReference type="PANTHER" id="PTHR43163">
    <property type="entry name" value="DIPEPTIDE TRANSPORT SYSTEM PERMEASE PROTEIN DPPB-RELATED"/>
    <property type="match status" value="1"/>
</dbReference>
<evidence type="ECO:0000256" key="1">
    <source>
        <dbReference type="ARBA" id="ARBA00004651"/>
    </source>
</evidence>
<dbReference type="InterPro" id="IPR045621">
    <property type="entry name" value="BPD_transp_1_N"/>
</dbReference>
<evidence type="ECO:0000256" key="7">
    <source>
        <dbReference type="RuleBase" id="RU363032"/>
    </source>
</evidence>
<keyword evidence="6 7" id="KW-0472">Membrane</keyword>
<reference evidence="9 10" key="1">
    <citation type="submission" date="2019-03" db="EMBL/GenBank/DDBJ databases">
        <title>Metabolic potential of uncultured bacteria and archaea associated with petroleum seepage in deep-sea sediments.</title>
        <authorList>
            <person name="Dong X."/>
            <person name="Hubert C."/>
        </authorList>
    </citation>
    <scope>NUCLEOTIDE SEQUENCE [LARGE SCALE GENOMIC DNA]</scope>
    <source>
        <strain evidence="9">E44_bin3</strain>
    </source>
</reference>
<comment type="similarity">
    <text evidence="7">Belongs to the binding-protein-dependent transport system permease family.</text>
</comment>
<comment type="caution">
    <text evidence="9">The sequence shown here is derived from an EMBL/GenBank/DDBJ whole genome shotgun (WGS) entry which is preliminary data.</text>
</comment>
<evidence type="ECO:0000259" key="8">
    <source>
        <dbReference type="PROSITE" id="PS50928"/>
    </source>
</evidence>
<evidence type="ECO:0000313" key="9">
    <source>
        <dbReference type="EMBL" id="TET29180.1"/>
    </source>
</evidence>
<gene>
    <name evidence="9" type="ORF">E3J68_02130</name>
</gene>
<proteinExistence type="inferred from homology"/>
<keyword evidence="3" id="KW-1003">Cell membrane</keyword>
<dbReference type="Gene3D" id="1.10.3720.10">
    <property type="entry name" value="MetI-like"/>
    <property type="match status" value="1"/>
</dbReference>
<keyword evidence="2 7" id="KW-0813">Transport</keyword>
<evidence type="ECO:0000256" key="5">
    <source>
        <dbReference type="ARBA" id="ARBA00022989"/>
    </source>
</evidence>
<keyword evidence="5 7" id="KW-1133">Transmembrane helix</keyword>
<name>A0A523TFT0_UNCAE</name>